<evidence type="ECO:0000259" key="1">
    <source>
        <dbReference type="PROSITE" id="PS50994"/>
    </source>
</evidence>
<dbReference type="AlphaFoldDB" id="A0A8C7XZJ4"/>
<dbReference type="PANTHER" id="PTHR37984:SF5">
    <property type="entry name" value="PROTEIN NYNRIN-LIKE"/>
    <property type="match status" value="1"/>
</dbReference>
<protein>
    <recommendedName>
        <fullName evidence="1">Integrase catalytic domain-containing protein</fullName>
    </recommendedName>
</protein>
<proteinExistence type="predicted"/>
<dbReference type="SUPFAM" id="SSF53098">
    <property type="entry name" value="Ribonuclease H-like"/>
    <property type="match status" value="1"/>
</dbReference>
<organism evidence="2 3">
    <name type="scientific">Oryzias sinensis</name>
    <name type="common">Chinese medaka</name>
    <dbReference type="NCBI Taxonomy" id="183150"/>
    <lineage>
        <taxon>Eukaryota</taxon>
        <taxon>Metazoa</taxon>
        <taxon>Chordata</taxon>
        <taxon>Craniata</taxon>
        <taxon>Vertebrata</taxon>
        <taxon>Euteleostomi</taxon>
        <taxon>Actinopterygii</taxon>
        <taxon>Neopterygii</taxon>
        <taxon>Teleostei</taxon>
        <taxon>Neoteleostei</taxon>
        <taxon>Acanthomorphata</taxon>
        <taxon>Ovalentaria</taxon>
        <taxon>Atherinomorphae</taxon>
        <taxon>Beloniformes</taxon>
        <taxon>Adrianichthyidae</taxon>
        <taxon>Oryziinae</taxon>
        <taxon>Oryzias</taxon>
    </lineage>
</organism>
<sequence>KNQKPAGFMQSPVAEAAREKLGIDLLGPLPRSRKGNVYLVVLVDYFTKWVEVFPLKDSNAHRIITFLRDDIFTRYKVPREIVSDRGPQFTSQEMLNLCKTWGVIQRFTTSYHPQANLTERSNRTIKTMIESYVGSEHKNWDLGLKGPFERLIGVSPSPHPPHYELMERQTEMIEQVRKRVGVRQARQAKYYNACRRGVQLLPGNLVWVRSHLLSKASENFSAKLAPRWSGPATVLRQEGPITYVVQWKDQNKKVDTVNVVNMKPYYGVQPLSLLFEAKEVDNLSFRFQKWRYVSG</sequence>
<evidence type="ECO:0000313" key="2">
    <source>
        <dbReference type="Ensembl" id="ENSOSIP00000019714.1"/>
    </source>
</evidence>
<dbReference type="InterPro" id="IPR036397">
    <property type="entry name" value="RNaseH_sf"/>
</dbReference>
<keyword evidence="3" id="KW-1185">Reference proteome</keyword>
<dbReference type="GeneTree" id="ENSGT01000000214408"/>
<dbReference type="InterPro" id="IPR012337">
    <property type="entry name" value="RNaseH-like_sf"/>
</dbReference>
<dbReference type="InterPro" id="IPR050951">
    <property type="entry name" value="Retrovirus_Pol_polyprotein"/>
</dbReference>
<name>A0A8C7XZJ4_9TELE</name>
<dbReference type="Proteomes" id="UP000694383">
    <property type="component" value="Unplaced"/>
</dbReference>
<evidence type="ECO:0000313" key="3">
    <source>
        <dbReference type="Proteomes" id="UP000694383"/>
    </source>
</evidence>
<feature type="domain" description="Integrase catalytic" evidence="1">
    <location>
        <begin position="8"/>
        <end position="129"/>
    </location>
</feature>
<dbReference type="Pfam" id="PF00665">
    <property type="entry name" value="rve"/>
    <property type="match status" value="1"/>
</dbReference>
<reference evidence="2" key="2">
    <citation type="submission" date="2025-09" db="UniProtKB">
        <authorList>
            <consortium name="Ensembl"/>
        </authorList>
    </citation>
    <scope>IDENTIFICATION</scope>
</reference>
<dbReference type="GO" id="GO:0015074">
    <property type="term" value="P:DNA integration"/>
    <property type="evidence" value="ECO:0007669"/>
    <property type="project" value="InterPro"/>
</dbReference>
<dbReference type="Gene3D" id="3.30.420.10">
    <property type="entry name" value="Ribonuclease H-like superfamily/Ribonuclease H"/>
    <property type="match status" value="1"/>
</dbReference>
<dbReference type="InterPro" id="IPR001584">
    <property type="entry name" value="Integrase_cat-core"/>
</dbReference>
<dbReference type="GO" id="GO:0003676">
    <property type="term" value="F:nucleic acid binding"/>
    <property type="evidence" value="ECO:0007669"/>
    <property type="project" value="InterPro"/>
</dbReference>
<dbReference type="Ensembl" id="ENSOSIT00000020821.1">
    <property type="protein sequence ID" value="ENSOSIP00000019714.1"/>
    <property type="gene ID" value="ENSOSIG00000010583.1"/>
</dbReference>
<accession>A0A8C7XZJ4</accession>
<dbReference type="PANTHER" id="PTHR37984">
    <property type="entry name" value="PROTEIN CBG26694"/>
    <property type="match status" value="1"/>
</dbReference>
<reference evidence="2" key="1">
    <citation type="submission" date="2025-08" db="UniProtKB">
        <authorList>
            <consortium name="Ensembl"/>
        </authorList>
    </citation>
    <scope>IDENTIFICATION</scope>
</reference>
<dbReference type="PROSITE" id="PS50994">
    <property type="entry name" value="INTEGRASE"/>
    <property type="match status" value="1"/>
</dbReference>